<comment type="caution">
    <text evidence="4">The sequence shown here is derived from an EMBL/GenBank/DDBJ whole genome shotgun (WGS) entry which is preliminary data.</text>
</comment>
<dbReference type="SUPFAM" id="SSF48403">
    <property type="entry name" value="Ankyrin repeat"/>
    <property type="match status" value="1"/>
</dbReference>
<keyword evidence="5" id="KW-1185">Reference proteome</keyword>
<dbReference type="Proteomes" id="UP001357485">
    <property type="component" value="Unassembled WGS sequence"/>
</dbReference>
<dbReference type="PANTHER" id="PTHR24126">
    <property type="entry name" value="ANKYRIN REPEAT, PH AND SEC7 DOMAIN CONTAINING PROTEIN SECG-RELATED"/>
    <property type="match status" value="1"/>
</dbReference>
<name>A0ABR0LQ58_9PEZI</name>
<dbReference type="Pfam" id="PF00023">
    <property type="entry name" value="Ank"/>
    <property type="match status" value="1"/>
</dbReference>
<keyword evidence="2 3" id="KW-0040">ANK repeat</keyword>
<evidence type="ECO:0000256" key="1">
    <source>
        <dbReference type="ARBA" id="ARBA00022737"/>
    </source>
</evidence>
<dbReference type="Pfam" id="PF12796">
    <property type="entry name" value="Ank_2"/>
    <property type="match status" value="3"/>
</dbReference>
<gene>
    <name evidence="4" type="ORF">LTR16_001705</name>
</gene>
<dbReference type="PROSITE" id="PS50297">
    <property type="entry name" value="ANK_REP_REGION"/>
    <property type="match status" value="4"/>
</dbReference>
<evidence type="ECO:0008006" key="6">
    <source>
        <dbReference type="Google" id="ProtNLM"/>
    </source>
</evidence>
<dbReference type="InterPro" id="IPR036770">
    <property type="entry name" value="Ankyrin_rpt-contain_sf"/>
</dbReference>
<evidence type="ECO:0000313" key="5">
    <source>
        <dbReference type="Proteomes" id="UP001357485"/>
    </source>
</evidence>
<dbReference type="EMBL" id="JAVRRA010016515">
    <property type="protein sequence ID" value="KAK5201723.1"/>
    <property type="molecule type" value="Genomic_DNA"/>
</dbReference>
<keyword evidence="1" id="KW-0677">Repeat</keyword>
<organism evidence="4 5">
    <name type="scientific">Cryomyces antarcticus</name>
    <dbReference type="NCBI Taxonomy" id="329879"/>
    <lineage>
        <taxon>Eukaryota</taxon>
        <taxon>Fungi</taxon>
        <taxon>Dikarya</taxon>
        <taxon>Ascomycota</taxon>
        <taxon>Pezizomycotina</taxon>
        <taxon>Dothideomycetes</taxon>
        <taxon>Dothideomycetes incertae sedis</taxon>
        <taxon>Cryomyces</taxon>
    </lineage>
</organism>
<protein>
    <recommendedName>
        <fullName evidence="6">Ankyrin</fullName>
    </recommendedName>
</protein>
<dbReference type="InterPro" id="IPR002110">
    <property type="entry name" value="Ankyrin_rpt"/>
</dbReference>
<dbReference type="PROSITE" id="PS50088">
    <property type="entry name" value="ANK_REPEAT"/>
    <property type="match status" value="4"/>
</dbReference>
<feature type="repeat" description="ANK" evidence="3">
    <location>
        <begin position="222"/>
        <end position="254"/>
    </location>
</feature>
<evidence type="ECO:0000256" key="3">
    <source>
        <dbReference type="PROSITE-ProRule" id="PRU00023"/>
    </source>
</evidence>
<reference evidence="4 5" key="1">
    <citation type="submission" date="2023-08" db="EMBL/GenBank/DDBJ databases">
        <title>Black Yeasts Isolated from many extreme environments.</title>
        <authorList>
            <person name="Coleine C."/>
            <person name="Stajich J.E."/>
            <person name="Selbmann L."/>
        </authorList>
    </citation>
    <scope>NUCLEOTIDE SEQUENCE [LARGE SCALE GENOMIC DNA]</scope>
    <source>
        <strain evidence="4 5">CCFEE 536</strain>
    </source>
</reference>
<feature type="repeat" description="ANK" evidence="3">
    <location>
        <begin position="322"/>
        <end position="354"/>
    </location>
</feature>
<dbReference type="SMART" id="SM00248">
    <property type="entry name" value="ANK"/>
    <property type="match status" value="9"/>
</dbReference>
<proteinExistence type="predicted"/>
<dbReference type="PANTHER" id="PTHR24126:SF14">
    <property type="entry name" value="ANK_REP_REGION DOMAIN-CONTAINING PROTEIN"/>
    <property type="match status" value="1"/>
</dbReference>
<feature type="repeat" description="ANK" evidence="3">
    <location>
        <begin position="118"/>
        <end position="150"/>
    </location>
</feature>
<feature type="repeat" description="ANK" evidence="3">
    <location>
        <begin position="388"/>
        <end position="420"/>
    </location>
</feature>
<evidence type="ECO:0000256" key="2">
    <source>
        <dbReference type="ARBA" id="ARBA00023043"/>
    </source>
</evidence>
<evidence type="ECO:0000313" key="4">
    <source>
        <dbReference type="EMBL" id="KAK5201723.1"/>
    </source>
</evidence>
<sequence length="516" mass="57184">MSHIKAPRFMDNIIGRLLMGYSGVPILSSTTCNNRRCKGARQSGVQVSYYFPPWIVSRMVNIIAIWSSQSRPSMSLRLMRIIPDDSPLFTYVRQGNTSSIQSLFQQGVASPIDICASDGRSALHVALYAGRPETARFLIERKADCEYEDKYFNSAVGACWEMTFQKIPTLLPCTMGESTEDTDFLDKREFTILHKIVLGLTSIPLAEHLVLSTANIDAKDVSGRTALHWASVRGDFDSIQSLLASGADLNVLSEAHWSALHHAATSEIPATFEPLLKGGAKVDEPNNRGDTTLSIVALVHDDPDFLDRLHKYGADMHCTNQRGETALHRAALRDNVRTARWLRDRGVHMNQSDNMGYTALHQCVRNGSHSTLAVLLDAECRTDLCSNDGRTILHDAAAHGDLETLQMLCNASLDSINIDTTNAKGMSAESVFNVIRHEHVAEDDSERLQSMRVFESLLNRLRHREKRSGIAECDFAADSPTLAYEVEKFFDTAEKIESSLTSSLVSLSSSEEFSAD</sequence>
<dbReference type="Gene3D" id="1.25.40.20">
    <property type="entry name" value="Ankyrin repeat-containing domain"/>
    <property type="match status" value="1"/>
</dbReference>
<accession>A0ABR0LQ58</accession>